<reference evidence="1" key="2">
    <citation type="submission" date="2025-09" db="UniProtKB">
        <authorList>
            <consortium name="EnsemblPlants"/>
        </authorList>
    </citation>
    <scope>IDENTIFICATION</scope>
</reference>
<name>A0ACD5Y180_AVESA</name>
<sequence length="253" mass="28232">MLPQKEAQSIQLSLQSKNTEWTTMAGEGDLKLLGLLVSPFAVRVRMALSMKGVSYEYIEQDVFNKGELLIKYNPVHKKVPVLIHNGKPICESLAILEYIDDIWGATGPSILPADPYERAIARFWANYIDDKMFPSWIGLLKAETEEEKAEKVNQTLAVLMHLEDAFAKCSNGKAFFGGDSVGYLDLALGCNLFWFEALRELFGVAFIDEGRTPLLASWAERFGEADAVKEMVPSVDKAMAHAKKFRAFFAAAK</sequence>
<evidence type="ECO:0000313" key="1">
    <source>
        <dbReference type="EnsemblPlants" id="AVESA.00010b.r2.5CG0870090.1.CDS"/>
    </source>
</evidence>
<accession>A0ACD5Y180</accession>
<organism evidence="1 2">
    <name type="scientific">Avena sativa</name>
    <name type="common">Oat</name>
    <dbReference type="NCBI Taxonomy" id="4498"/>
    <lineage>
        <taxon>Eukaryota</taxon>
        <taxon>Viridiplantae</taxon>
        <taxon>Streptophyta</taxon>
        <taxon>Embryophyta</taxon>
        <taxon>Tracheophyta</taxon>
        <taxon>Spermatophyta</taxon>
        <taxon>Magnoliopsida</taxon>
        <taxon>Liliopsida</taxon>
        <taxon>Poales</taxon>
        <taxon>Poaceae</taxon>
        <taxon>BOP clade</taxon>
        <taxon>Pooideae</taxon>
        <taxon>Poodae</taxon>
        <taxon>Poeae</taxon>
        <taxon>Poeae Chloroplast Group 1 (Aveneae type)</taxon>
        <taxon>Aveninae</taxon>
        <taxon>Avena</taxon>
    </lineage>
</organism>
<keyword evidence="2" id="KW-1185">Reference proteome</keyword>
<evidence type="ECO:0000313" key="2">
    <source>
        <dbReference type="Proteomes" id="UP001732700"/>
    </source>
</evidence>
<dbReference type="Proteomes" id="UP001732700">
    <property type="component" value="Chromosome 5C"/>
</dbReference>
<protein>
    <submittedName>
        <fullName evidence="1">Uncharacterized protein</fullName>
    </submittedName>
</protein>
<dbReference type="EnsemblPlants" id="AVESA.00010b.r2.5CG0870090.1">
    <property type="protein sequence ID" value="AVESA.00010b.r2.5CG0870090.1.CDS"/>
    <property type="gene ID" value="AVESA.00010b.r2.5CG0870090"/>
</dbReference>
<reference evidence="1" key="1">
    <citation type="submission" date="2021-05" db="EMBL/GenBank/DDBJ databases">
        <authorList>
            <person name="Scholz U."/>
            <person name="Mascher M."/>
            <person name="Fiebig A."/>
        </authorList>
    </citation>
    <scope>NUCLEOTIDE SEQUENCE [LARGE SCALE GENOMIC DNA]</scope>
</reference>
<proteinExistence type="predicted"/>